<accession>A0A8K1CDQ6</accession>
<keyword evidence="1" id="KW-0175">Coiled coil</keyword>
<dbReference type="Proteomes" id="UP000794436">
    <property type="component" value="Unassembled WGS sequence"/>
</dbReference>
<gene>
    <name evidence="3" type="ORF">Poli38472_013748</name>
</gene>
<evidence type="ECO:0000256" key="1">
    <source>
        <dbReference type="SAM" id="Coils"/>
    </source>
</evidence>
<keyword evidence="4" id="KW-1185">Reference proteome</keyword>
<feature type="region of interest" description="Disordered" evidence="2">
    <location>
        <begin position="174"/>
        <end position="193"/>
    </location>
</feature>
<dbReference type="AlphaFoldDB" id="A0A8K1CDQ6"/>
<dbReference type="OrthoDB" id="100955at2759"/>
<sequence length="243" mass="26754">MPTAHAASTFSPFSGAVPGVPSTIEGKISFWTTPGENFRYTVTTDKLESVLTLESRKSKKKWECRVDDTKLKTCGPENVALPRHVVFSYLAETLQNPQVGPHRLLFQHDETQLCLALTLVFGPMFAPTYSLPLTTLELSREDVLEAQVVELQEEVGDLRKELAELRRFVNERLAAPPAETPAKPTKARDEVKTEPSTLNAQAAEFVLNQPTVIPPPPEVYATDAAASASSYYASYQPGQGYMA</sequence>
<feature type="coiled-coil region" evidence="1">
    <location>
        <begin position="141"/>
        <end position="168"/>
    </location>
</feature>
<evidence type="ECO:0000313" key="4">
    <source>
        <dbReference type="Proteomes" id="UP000794436"/>
    </source>
</evidence>
<evidence type="ECO:0000256" key="2">
    <source>
        <dbReference type="SAM" id="MobiDB-lite"/>
    </source>
</evidence>
<comment type="caution">
    <text evidence="3">The sequence shown here is derived from an EMBL/GenBank/DDBJ whole genome shotgun (WGS) entry which is preliminary data.</text>
</comment>
<proteinExistence type="predicted"/>
<name>A0A8K1CDQ6_PYTOL</name>
<feature type="compositionally biased region" description="Low complexity" evidence="2">
    <location>
        <begin position="174"/>
        <end position="184"/>
    </location>
</feature>
<dbReference type="EMBL" id="SPLM01000077">
    <property type="protein sequence ID" value="TMW61285.1"/>
    <property type="molecule type" value="Genomic_DNA"/>
</dbReference>
<protein>
    <submittedName>
        <fullName evidence="3">Uncharacterized protein</fullName>
    </submittedName>
</protein>
<organism evidence="3 4">
    <name type="scientific">Pythium oligandrum</name>
    <name type="common">Mycoparasitic fungus</name>
    <dbReference type="NCBI Taxonomy" id="41045"/>
    <lineage>
        <taxon>Eukaryota</taxon>
        <taxon>Sar</taxon>
        <taxon>Stramenopiles</taxon>
        <taxon>Oomycota</taxon>
        <taxon>Peronosporomycetes</taxon>
        <taxon>Pythiales</taxon>
        <taxon>Pythiaceae</taxon>
        <taxon>Pythium</taxon>
    </lineage>
</organism>
<reference evidence="3" key="1">
    <citation type="submission" date="2019-03" db="EMBL/GenBank/DDBJ databases">
        <title>Long read genome sequence of the mycoparasitic Pythium oligandrum ATCC 38472 isolated from sugarbeet rhizosphere.</title>
        <authorList>
            <person name="Gaulin E."/>
        </authorList>
    </citation>
    <scope>NUCLEOTIDE SEQUENCE</scope>
    <source>
        <strain evidence="3">ATCC 38472_TT</strain>
    </source>
</reference>
<evidence type="ECO:0000313" key="3">
    <source>
        <dbReference type="EMBL" id="TMW61285.1"/>
    </source>
</evidence>